<dbReference type="InterPro" id="IPR018202">
    <property type="entry name" value="Ser_caboxypep_ser_AS"/>
</dbReference>
<protein>
    <recommendedName>
        <fullName evidence="7">Carboxypeptidase</fullName>
        <ecNumber evidence="7">3.4.16.-</ecNumber>
    </recommendedName>
</protein>
<comment type="caution">
    <text evidence="8">The sequence shown here is derived from an EMBL/GenBank/DDBJ whole genome shotgun (WGS) entry which is preliminary data.</text>
</comment>
<evidence type="ECO:0000256" key="7">
    <source>
        <dbReference type="RuleBase" id="RU361156"/>
    </source>
</evidence>
<dbReference type="Gene3D" id="1.10.287.410">
    <property type="match status" value="1"/>
</dbReference>
<dbReference type="PANTHER" id="PTHR11802:SF113">
    <property type="entry name" value="SERINE CARBOXYPEPTIDASE CTSA-4.1"/>
    <property type="match status" value="1"/>
</dbReference>
<keyword evidence="5 7" id="KW-0378">Hydrolase</keyword>
<accession>A0A4D9CZG1</accession>
<dbReference type="EC" id="3.4.16.-" evidence="7"/>
<evidence type="ECO:0000256" key="5">
    <source>
        <dbReference type="ARBA" id="ARBA00022801"/>
    </source>
</evidence>
<dbReference type="PROSITE" id="PS00131">
    <property type="entry name" value="CARBOXYPEPT_SER_SER"/>
    <property type="match status" value="2"/>
</dbReference>
<dbReference type="EMBL" id="SDOX01000021">
    <property type="protein sequence ID" value="TFJ83567.1"/>
    <property type="molecule type" value="Genomic_DNA"/>
</dbReference>
<dbReference type="GO" id="GO:0006508">
    <property type="term" value="P:proteolysis"/>
    <property type="evidence" value="ECO:0007669"/>
    <property type="project" value="UniProtKB-KW"/>
</dbReference>
<evidence type="ECO:0000256" key="2">
    <source>
        <dbReference type="ARBA" id="ARBA00022645"/>
    </source>
</evidence>
<keyword evidence="6" id="KW-0325">Glycoprotein</keyword>
<dbReference type="AlphaFoldDB" id="A0A4D9CZG1"/>
<dbReference type="InterPro" id="IPR001563">
    <property type="entry name" value="Peptidase_S10"/>
</dbReference>
<name>A0A4D9CZG1_9STRA</name>
<dbReference type="InterPro" id="IPR029058">
    <property type="entry name" value="AB_hydrolase_fold"/>
</dbReference>
<gene>
    <name evidence="8" type="ORF">NSK_004673</name>
</gene>
<evidence type="ECO:0000313" key="8">
    <source>
        <dbReference type="EMBL" id="TFJ83567.1"/>
    </source>
</evidence>
<evidence type="ECO:0000256" key="4">
    <source>
        <dbReference type="ARBA" id="ARBA00022729"/>
    </source>
</evidence>
<reference evidence="8 9" key="1">
    <citation type="submission" date="2019-01" db="EMBL/GenBank/DDBJ databases">
        <title>Nuclear Genome Assembly of the Microalgal Biofuel strain Nannochloropsis salina CCMP1776.</title>
        <authorList>
            <person name="Hovde B."/>
        </authorList>
    </citation>
    <scope>NUCLEOTIDE SEQUENCE [LARGE SCALE GENOMIC DNA]</scope>
    <source>
        <strain evidence="8 9">CCMP1776</strain>
    </source>
</reference>
<evidence type="ECO:0000256" key="3">
    <source>
        <dbReference type="ARBA" id="ARBA00022670"/>
    </source>
</evidence>
<dbReference type="GO" id="GO:0004185">
    <property type="term" value="F:serine-type carboxypeptidase activity"/>
    <property type="evidence" value="ECO:0007669"/>
    <property type="project" value="UniProtKB-UniRule"/>
</dbReference>
<keyword evidence="9" id="KW-1185">Reference proteome</keyword>
<sequence length="929" mass="102789">MNVMFLSAAVRVALLALLGFSTQTDSATLPGASTVKATTHAWSTPGGHHYQGVLSSNAVSSELCDPSVESVSGYFNITGTRDAAYFYWLFESRADPRSDPLIVWLTGGPVGGRGVGTGGCSSILALFVENGPCYVNEWGNGTVLNPDSWNSNANILWIDQPVGVGFSYGERADYVDGEEGVGEDLYQFLQAFFKANEKYRELAFYIFGESYGGHYAPAAGHRVWEGNQDLAQGDVYINLQGIGIGNGLTDPEIQYAYYPQMSYNNSYGIQAVDEETFNDMQDAVPTCLHLIHRCQHNGGEDFACSVAQVYCNAAIESKYVETGLNVYDIRIPCEVPGLCYDFSRVETFLQNPEILCALGVSPSAGTWQSCNMEVNKDFRADFMKNMQDKLVPLLDNGVAVLIYAGDADFICNWYGNEAWTRALEWTGQDEFLVAEDMPWKLSDGVEAGMVRTAKGFTFLRVYGAPKLPLLWRTPSRTSKLLSEHLLENYSILQRMSPHRQESIETKLCDPDVNSQAGYFKISGSKDKNYFYWFFESRATPETDPLIIWLTGGPGCSSILALLYENGPCTVNDDGKDTTLNPYSWTNHANMLWIDQPAGVGFSYDGPGDNVTDTEDEVAEDLYHFLQSFLTANPQYIKNDFYVFGESYGGHFVPAVAHKIFVANIQNSGQAIPINLQGLGIGNGMTDPELQYQYYADYAVSNSYGINLISAENVEVVDSEEVNVYDIRKNCTTPPLCYDFHPVEKWLNTPSVQEALHVRKRGFKDNSRWKVCSDKVNLQFSGDMMRSYDKLLIPLLESGVKVLNYAGDADFICNYLGIEAWSDALVWSGQKAFQATNRSAWMTEGGIEGGLVRSAEGFTFLRMFDSGHMCPLDQPAVSAEMVAAWTGRGTKAVQERWEAAVAASAAEVLDPPVMEEIAVDENSGLQEVRF</sequence>
<feature type="signal peptide" evidence="7">
    <location>
        <begin position="1"/>
        <end position="26"/>
    </location>
</feature>
<dbReference type="Gene3D" id="3.40.50.1820">
    <property type="entry name" value="alpha/beta hydrolase"/>
    <property type="match status" value="3"/>
</dbReference>
<keyword evidence="4 7" id="KW-0732">Signal</keyword>
<dbReference type="SUPFAM" id="SSF53474">
    <property type="entry name" value="alpha/beta-Hydrolases"/>
    <property type="match status" value="2"/>
</dbReference>
<dbReference type="OrthoDB" id="443318at2759"/>
<evidence type="ECO:0000256" key="6">
    <source>
        <dbReference type="ARBA" id="ARBA00023180"/>
    </source>
</evidence>
<keyword evidence="2 7" id="KW-0121">Carboxypeptidase</keyword>
<evidence type="ECO:0000313" key="9">
    <source>
        <dbReference type="Proteomes" id="UP000355283"/>
    </source>
</evidence>
<keyword evidence="3 7" id="KW-0645">Protease</keyword>
<organism evidence="8 9">
    <name type="scientific">Nannochloropsis salina CCMP1776</name>
    <dbReference type="NCBI Taxonomy" id="1027361"/>
    <lineage>
        <taxon>Eukaryota</taxon>
        <taxon>Sar</taxon>
        <taxon>Stramenopiles</taxon>
        <taxon>Ochrophyta</taxon>
        <taxon>Eustigmatophyceae</taxon>
        <taxon>Eustigmatales</taxon>
        <taxon>Monodopsidaceae</taxon>
        <taxon>Microchloropsis</taxon>
        <taxon>Microchloropsis salina</taxon>
    </lineage>
</organism>
<dbReference type="Proteomes" id="UP000355283">
    <property type="component" value="Unassembled WGS sequence"/>
</dbReference>
<proteinExistence type="inferred from homology"/>
<dbReference type="FunFam" id="1.10.287.410:FF:000002">
    <property type="entry name" value="Carboxypeptidase"/>
    <property type="match status" value="1"/>
</dbReference>
<comment type="similarity">
    <text evidence="1 7">Belongs to the peptidase S10 family.</text>
</comment>
<dbReference type="PRINTS" id="PR00724">
    <property type="entry name" value="CRBOXYPTASEC"/>
</dbReference>
<feature type="chain" id="PRO_5019881801" description="Carboxypeptidase" evidence="7">
    <location>
        <begin position="27"/>
        <end position="929"/>
    </location>
</feature>
<dbReference type="PANTHER" id="PTHR11802">
    <property type="entry name" value="SERINE PROTEASE FAMILY S10 SERINE CARBOXYPEPTIDASE"/>
    <property type="match status" value="1"/>
</dbReference>
<evidence type="ECO:0000256" key="1">
    <source>
        <dbReference type="ARBA" id="ARBA00009431"/>
    </source>
</evidence>
<dbReference type="Pfam" id="PF00450">
    <property type="entry name" value="Peptidase_S10"/>
    <property type="match status" value="3"/>
</dbReference>